<feature type="chain" id="PRO_5043722614" evidence="4">
    <location>
        <begin position="19"/>
        <end position="520"/>
    </location>
</feature>
<name>A0AAW5F8Y9_CLOSY</name>
<feature type="domain" description="Solute-binding protein family 5" evidence="5">
    <location>
        <begin position="90"/>
        <end position="439"/>
    </location>
</feature>
<dbReference type="CDD" id="cd00995">
    <property type="entry name" value="PBP2_NikA_DppA_OppA_like"/>
    <property type="match status" value="1"/>
</dbReference>
<dbReference type="PANTHER" id="PTHR30290:SF9">
    <property type="entry name" value="OLIGOPEPTIDE-BINDING PROTEIN APPA"/>
    <property type="match status" value="1"/>
</dbReference>
<comment type="caution">
    <text evidence="6">The sequence shown here is derived from an EMBL/GenBank/DDBJ whole genome shotgun (WGS) entry which is preliminary data.</text>
</comment>
<dbReference type="Gene3D" id="3.40.190.10">
    <property type="entry name" value="Periplasmic binding protein-like II"/>
    <property type="match status" value="1"/>
</dbReference>
<organism evidence="6 7">
    <name type="scientific">Clostridium symbiosum</name>
    <name type="common">Bacteroides symbiosus</name>
    <dbReference type="NCBI Taxonomy" id="1512"/>
    <lineage>
        <taxon>Bacteria</taxon>
        <taxon>Bacillati</taxon>
        <taxon>Bacillota</taxon>
        <taxon>Clostridia</taxon>
        <taxon>Lachnospirales</taxon>
        <taxon>Lachnospiraceae</taxon>
        <taxon>Otoolea</taxon>
    </lineage>
</organism>
<dbReference type="Gene3D" id="3.90.76.10">
    <property type="entry name" value="Dipeptide-binding Protein, Domain 1"/>
    <property type="match status" value="1"/>
</dbReference>
<dbReference type="InterPro" id="IPR030678">
    <property type="entry name" value="Peptide/Ni-bd"/>
</dbReference>
<dbReference type="Gene3D" id="3.10.105.10">
    <property type="entry name" value="Dipeptide-binding Protein, Domain 3"/>
    <property type="match status" value="1"/>
</dbReference>
<dbReference type="PIRSF" id="PIRSF002741">
    <property type="entry name" value="MppA"/>
    <property type="match status" value="1"/>
</dbReference>
<dbReference type="Proteomes" id="UP001203136">
    <property type="component" value="Unassembled WGS sequence"/>
</dbReference>
<dbReference type="GO" id="GO:0015833">
    <property type="term" value="P:peptide transport"/>
    <property type="evidence" value="ECO:0007669"/>
    <property type="project" value="TreeGrafter"/>
</dbReference>
<dbReference type="GO" id="GO:1904680">
    <property type="term" value="F:peptide transmembrane transporter activity"/>
    <property type="evidence" value="ECO:0007669"/>
    <property type="project" value="TreeGrafter"/>
</dbReference>
<evidence type="ECO:0000256" key="4">
    <source>
        <dbReference type="SAM" id="SignalP"/>
    </source>
</evidence>
<keyword evidence="2" id="KW-0813">Transport</keyword>
<evidence type="ECO:0000313" key="7">
    <source>
        <dbReference type="Proteomes" id="UP001203136"/>
    </source>
</evidence>
<dbReference type="InterPro" id="IPR000914">
    <property type="entry name" value="SBP_5_dom"/>
</dbReference>
<dbReference type="RefSeq" id="WP_024739373.1">
    <property type="nucleotide sequence ID" value="NZ_JAINVB010000001.1"/>
</dbReference>
<protein>
    <submittedName>
        <fullName evidence="6">ABC transporter substrate-binding protein</fullName>
    </submittedName>
</protein>
<accession>A0AAW5F8Y9</accession>
<evidence type="ECO:0000256" key="1">
    <source>
        <dbReference type="ARBA" id="ARBA00005695"/>
    </source>
</evidence>
<dbReference type="SUPFAM" id="SSF53850">
    <property type="entry name" value="Periplasmic binding protein-like II"/>
    <property type="match status" value="1"/>
</dbReference>
<sequence length="520" mass="57057">MRKLLAVILAAAMTVSLAGCGGNAASSGNAGGTQEAGGSGASGEVKDTLIIGHYGDTPNFDTHDNLNDNGMRINMCVYDPLVRMDNETYEIKPCLAESWEISEDGREYTFAIKSGGKFTDGTDMSIDDVVFSLERGMEMPMAVPSFARVTGVEKVDDSHVKVILDGPYPEFLFAMALPTAGIFSKTAFESMGEDAFKKNPVTTAPYKVADWKAGEKVVLEANENYHMGEVPIKHVEYRVITDPNSAVLSLESGDIDAYVDVQQTSFKRIQENDKLELHTGDTFGLNYITINCEKAPFDNIKARQALAYATDKESMLYGILDGNGTIMDTFATDKYLGYTDKVEKYPYDLEKAKALFAEAGVDGSQEISIIVYDTKASKYAQVLQNSLAEIGLKANVSQMERSAYDDACLNGDAHIMVDGGTFTAPTIDEALYSGIHSSQMDVRNYSKYSDPEADRLLDEARITLDETQRAALYEQLLIKLSKDLPMIPTLSGTKNIATNKNLKGVTVNPWSFYNVYDFSW</sequence>
<dbReference type="GO" id="GO:0043190">
    <property type="term" value="C:ATP-binding cassette (ABC) transporter complex"/>
    <property type="evidence" value="ECO:0007669"/>
    <property type="project" value="InterPro"/>
</dbReference>
<evidence type="ECO:0000256" key="2">
    <source>
        <dbReference type="ARBA" id="ARBA00022448"/>
    </source>
</evidence>
<dbReference type="AlphaFoldDB" id="A0AAW5F8Y9"/>
<dbReference type="Pfam" id="PF00496">
    <property type="entry name" value="SBP_bac_5"/>
    <property type="match status" value="1"/>
</dbReference>
<dbReference type="InterPro" id="IPR039424">
    <property type="entry name" value="SBP_5"/>
</dbReference>
<reference evidence="6" key="1">
    <citation type="journal article" date="2022" name="Cell Host Microbe">
        <title>Colonization of the live biotherapeutic product VE303 and modulation of the microbiota and metabolites in healthy volunteers.</title>
        <authorList>
            <person name="Dsouza M."/>
            <person name="Menon R."/>
            <person name="Crossette E."/>
            <person name="Bhattarai S.K."/>
            <person name="Schneider J."/>
            <person name="Kim Y.G."/>
            <person name="Reddy S."/>
            <person name="Caballero S."/>
            <person name="Felix C."/>
            <person name="Cornacchione L."/>
            <person name="Hendrickson J."/>
            <person name="Watson A.R."/>
            <person name="Minot S.S."/>
            <person name="Greenfield N."/>
            <person name="Schopf L."/>
            <person name="Szabady R."/>
            <person name="Patarroyo J."/>
            <person name="Smith W."/>
            <person name="Harrison P."/>
            <person name="Kuijper E.J."/>
            <person name="Kelly C.P."/>
            <person name="Olle B."/>
            <person name="Bobilev D."/>
            <person name="Silber J.L."/>
            <person name="Bucci V."/>
            <person name="Roberts B."/>
            <person name="Faith J."/>
            <person name="Norman J.M."/>
        </authorList>
    </citation>
    <scope>NUCLEOTIDE SEQUENCE</scope>
    <source>
        <strain evidence="6">VE303-04</strain>
    </source>
</reference>
<dbReference type="PROSITE" id="PS51257">
    <property type="entry name" value="PROKAR_LIPOPROTEIN"/>
    <property type="match status" value="1"/>
</dbReference>
<evidence type="ECO:0000259" key="5">
    <source>
        <dbReference type="Pfam" id="PF00496"/>
    </source>
</evidence>
<keyword evidence="3 4" id="KW-0732">Signal</keyword>
<comment type="similarity">
    <text evidence="1">Belongs to the bacterial solute-binding protein 5 family.</text>
</comment>
<evidence type="ECO:0000313" key="6">
    <source>
        <dbReference type="EMBL" id="MCK0088362.1"/>
    </source>
</evidence>
<dbReference type="EMBL" id="JAINVB010000001">
    <property type="protein sequence ID" value="MCK0088362.1"/>
    <property type="molecule type" value="Genomic_DNA"/>
</dbReference>
<feature type="signal peptide" evidence="4">
    <location>
        <begin position="1"/>
        <end position="18"/>
    </location>
</feature>
<evidence type="ECO:0000256" key="3">
    <source>
        <dbReference type="ARBA" id="ARBA00022729"/>
    </source>
</evidence>
<dbReference type="PANTHER" id="PTHR30290">
    <property type="entry name" value="PERIPLASMIC BINDING COMPONENT OF ABC TRANSPORTER"/>
    <property type="match status" value="1"/>
</dbReference>
<dbReference type="GO" id="GO:0042597">
    <property type="term" value="C:periplasmic space"/>
    <property type="evidence" value="ECO:0007669"/>
    <property type="project" value="UniProtKB-ARBA"/>
</dbReference>
<gene>
    <name evidence="6" type="ORF">K5I21_21305</name>
</gene>
<proteinExistence type="inferred from homology"/>